<evidence type="ECO:0000313" key="2">
    <source>
        <dbReference type="EMBL" id="WFU66685.1"/>
    </source>
</evidence>
<dbReference type="Pfam" id="PF05137">
    <property type="entry name" value="PilN"/>
    <property type="match status" value="1"/>
</dbReference>
<dbReference type="EMBL" id="CP121646">
    <property type="protein sequence ID" value="WFU66685.1"/>
    <property type="molecule type" value="Genomic_DNA"/>
</dbReference>
<dbReference type="InterPro" id="IPR052534">
    <property type="entry name" value="Extracell_DNA_Util/SecSys_Comp"/>
</dbReference>
<sequence>MGLLDARARHLLLNSLERLGTWWIAELSGLCPRPLLDWLLGASAQRLWLTSSQTGVVVDVASTSQNILHHEEIPWTDYSPARLGAFLGARPLPMVLRLPATSFFSRSFVVPAIALPQLPALANQEIERRTPFQLDDILVGHHTQPDPVDRHKLAVIQRIIRRDLVEAACAPLGLNSSTLSFIASEDDEPDISRAIALGPSAARSARWNALLIKALAIAALLLAAAGLGGTWWNQDAAIAAATAKLPALQARAEAIRHTLDDATRARASIQSLLMRRRSPRALQAWEEISRLLPDDSWLTELRIEGDRLAISGLSTNAAGLVELLGKSALLEDVALNAPITSDSMARRDRFSLIARIRGRALSGG</sequence>
<dbReference type="PANTHER" id="PTHR40278:SF1">
    <property type="entry name" value="DNA UTILIZATION PROTEIN HOFN"/>
    <property type="match status" value="1"/>
</dbReference>
<keyword evidence="1" id="KW-0812">Transmembrane</keyword>
<gene>
    <name evidence="2" type="ORF">QA636_14730</name>
</gene>
<reference evidence="2 3" key="1">
    <citation type="submission" date="2023-04" db="EMBL/GenBank/DDBJ databases">
        <title>Australian commercial rhizobial inoculants.</title>
        <authorList>
            <person name="Kohlmeier M.G."/>
            <person name="O'Hara G.W."/>
            <person name="Colombi E."/>
            <person name="Ramsay J.P."/>
            <person name="Terpolilli J."/>
        </authorList>
    </citation>
    <scope>NUCLEOTIDE SEQUENCE [LARGE SCALE GENOMIC DNA]</scope>
    <source>
        <strain evidence="2 3">CB627</strain>
    </source>
</reference>
<accession>A0ABY8JM81</accession>
<organism evidence="2 3">
    <name type="scientific">Bradyrhizobium brasilense</name>
    <dbReference type="NCBI Taxonomy" id="1419277"/>
    <lineage>
        <taxon>Bacteria</taxon>
        <taxon>Pseudomonadati</taxon>
        <taxon>Pseudomonadota</taxon>
        <taxon>Alphaproteobacteria</taxon>
        <taxon>Hyphomicrobiales</taxon>
        <taxon>Nitrobacteraceae</taxon>
        <taxon>Bradyrhizobium</taxon>
    </lineage>
</organism>
<name>A0ABY8JM81_9BRAD</name>
<keyword evidence="1" id="KW-1133">Transmembrane helix</keyword>
<dbReference type="PANTHER" id="PTHR40278">
    <property type="entry name" value="DNA UTILIZATION PROTEIN HOFN"/>
    <property type="match status" value="1"/>
</dbReference>
<dbReference type="InterPro" id="IPR007813">
    <property type="entry name" value="PilN"/>
</dbReference>
<proteinExistence type="predicted"/>
<dbReference type="Proteomes" id="UP001221546">
    <property type="component" value="Chromosome"/>
</dbReference>
<evidence type="ECO:0000256" key="1">
    <source>
        <dbReference type="SAM" id="Phobius"/>
    </source>
</evidence>
<protein>
    <submittedName>
        <fullName evidence="2">PilN domain-containing protein</fullName>
    </submittedName>
</protein>
<evidence type="ECO:0000313" key="3">
    <source>
        <dbReference type="Proteomes" id="UP001221546"/>
    </source>
</evidence>
<keyword evidence="1" id="KW-0472">Membrane</keyword>
<dbReference type="RefSeq" id="WP_310885705.1">
    <property type="nucleotide sequence ID" value="NZ_CP121646.1"/>
</dbReference>
<feature type="transmembrane region" description="Helical" evidence="1">
    <location>
        <begin position="210"/>
        <end position="232"/>
    </location>
</feature>
<keyword evidence="3" id="KW-1185">Reference proteome</keyword>